<dbReference type="Pfam" id="PF01435">
    <property type="entry name" value="Peptidase_M48"/>
    <property type="match status" value="2"/>
</dbReference>
<keyword evidence="15" id="KW-1185">Reference proteome</keyword>
<keyword evidence="2" id="KW-1003">Cell membrane</keyword>
<comment type="caution">
    <text evidence="14">The sequence shown here is derived from an EMBL/GenBank/DDBJ whole genome shotgun (WGS) entry which is preliminary data.</text>
</comment>
<evidence type="ECO:0000256" key="9">
    <source>
        <dbReference type="ARBA" id="ARBA00023049"/>
    </source>
</evidence>
<evidence type="ECO:0000256" key="7">
    <source>
        <dbReference type="ARBA" id="ARBA00022833"/>
    </source>
</evidence>
<evidence type="ECO:0000256" key="6">
    <source>
        <dbReference type="ARBA" id="ARBA00022801"/>
    </source>
</evidence>
<keyword evidence="10 12" id="KW-0472">Membrane</keyword>
<evidence type="ECO:0000256" key="12">
    <source>
        <dbReference type="SAM" id="Phobius"/>
    </source>
</evidence>
<proteinExistence type="inferred from homology"/>
<dbReference type="Proteomes" id="UP001300012">
    <property type="component" value="Unassembled WGS sequence"/>
</dbReference>
<dbReference type="CDD" id="cd07325">
    <property type="entry name" value="M48_Ste24p_like"/>
    <property type="match status" value="1"/>
</dbReference>
<name>A0ABT1YS74_9BACL</name>
<accession>A0ABT1YS74</accession>
<sequence length="269" mass="30362">MNKRLVHEDEQTWYIVCLVTSILIYVSLIISIIGIVYIGIGLVAALVMHGLMVAGIRSSGVKLSERQFPQIYERVQALCREMGVVQVPDVYIIQSGGVLNAFATRFSGRNFVVLYSDIVELIMQGDEEELNFVIAHELAHIQRKHVSKFVLVFPAMWIPFIGKAYSRACEFTCDRIATAYTGNAEAAVHALTILAAGKQLYRKVNINEFLDQSYQERGFFVAWYELISTHPPLPKRIGEVLHFHSNPQLFGYDSHTFEARDTSGMTSQL</sequence>
<dbReference type="InterPro" id="IPR050083">
    <property type="entry name" value="HtpX_protease"/>
</dbReference>
<dbReference type="PANTHER" id="PTHR43221">
    <property type="entry name" value="PROTEASE HTPX"/>
    <property type="match status" value="1"/>
</dbReference>
<keyword evidence="6 11" id="KW-0378">Hydrolase</keyword>
<dbReference type="PANTHER" id="PTHR43221:SF1">
    <property type="entry name" value="PROTEASE HTPX"/>
    <property type="match status" value="1"/>
</dbReference>
<evidence type="ECO:0000256" key="8">
    <source>
        <dbReference type="ARBA" id="ARBA00022989"/>
    </source>
</evidence>
<evidence type="ECO:0000256" key="5">
    <source>
        <dbReference type="ARBA" id="ARBA00022723"/>
    </source>
</evidence>
<dbReference type="Gene3D" id="3.30.2010.10">
    <property type="entry name" value="Metalloproteases ('zincins'), catalytic domain"/>
    <property type="match status" value="1"/>
</dbReference>
<keyword evidence="5" id="KW-0479">Metal-binding</keyword>
<comment type="similarity">
    <text evidence="11">Belongs to the peptidase M48 family.</text>
</comment>
<keyword evidence="8 12" id="KW-1133">Transmembrane helix</keyword>
<reference evidence="14 15" key="1">
    <citation type="submission" date="2022-08" db="EMBL/GenBank/DDBJ databases">
        <title>Paenibacillus endoradicis sp. nov., Paenibacillus radicibacter sp. nov and Paenibacillus pararadicis sp. nov., three cold-adapted plant growth-promoting bacteria isolated from root of Larix gmelinii in Great Khingan.</title>
        <authorList>
            <person name="Xue H."/>
        </authorList>
    </citation>
    <scope>NUCLEOTIDE SEQUENCE [LARGE SCALE GENOMIC DNA]</scope>
    <source>
        <strain evidence="14 15">N5-1-1-5</strain>
    </source>
</reference>
<evidence type="ECO:0000256" key="10">
    <source>
        <dbReference type="ARBA" id="ARBA00023136"/>
    </source>
</evidence>
<organism evidence="14 15">
    <name type="scientific">Paenibacillus radicis</name>
    <name type="common">ex Xue et al. 2023</name>
    <dbReference type="NCBI Taxonomy" id="2972489"/>
    <lineage>
        <taxon>Bacteria</taxon>
        <taxon>Bacillati</taxon>
        <taxon>Bacillota</taxon>
        <taxon>Bacilli</taxon>
        <taxon>Bacillales</taxon>
        <taxon>Paenibacillaceae</taxon>
        <taxon>Paenibacillus</taxon>
    </lineage>
</organism>
<evidence type="ECO:0000256" key="2">
    <source>
        <dbReference type="ARBA" id="ARBA00022475"/>
    </source>
</evidence>
<keyword evidence="7 11" id="KW-0862">Zinc</keyword>
<evidence type="ECO:0000256" key="11">
    <source>
        <dbReference type="RuleBase" id="RU003983"/>
    </source>
</evidence>
<keyword evidence="9 11" id="KW-0482">Metalloprotease</keyword>
<keyword evidence="3 11" id="KW-0645">Protease</keyword>
<evidence type="ECO:0000313" key="15">
    <source>
        <dbReference type="Proteomes" id="UP001300012"/>
    </source>
</evidence>
<dbReference type="InterPro" id="IPR001915">
    <property type="entry name" value="Peptidase_M48"/>
</dbReference>
<keyword evidence="4 12" id="KW-0812">Transmembrane</keyword>
<gene>
    <name evidence="14" type="ORF">NV381_33035</name>
</gene>
<feature type="domain" description="Peptidase M48" evidence="13">
    <location>
        <begin position="66"/>
        <end position="149"/>
    </location>
</feature>
<feature type="transmembrane region" description="Helical" evidence="12">
    <location>
        <begin position="12"/>
        <end position="30"/>
    </location>
</feature>
<protein>
    <submittedName>
        <fullName evidence="14">M48 family metallopeptidase</fullName>
    </submittedName>
</protein>
<feature type="domain" description="Peptidase M48" evidence="13">
    <location>
        <begin position="158"/>
        <end position="240"/>
    </location>
</feature>
<dbReference type="RefSeq" id="WP_258217566.1">
    <property type="nucleotide sequence ID" value="NZ_JANQBD010000035.1"/>
</dbReference>
<evidence type="ECO:0000256" key="4">
    <source>
        <dbReference type="ARBA" id="ARBA00022692"/>
    </source>
</evidence>
<evidence type="ECO:0000313" key="14">
    <source>
        <dbReference type="EMBL" id="MCR8636025.1"/>
    </source>
</evidence>
<comment type="subcellular location">
    <subcellularLocation>
        <location evidence="1">Cell membrane</location>
        <topology evidence="1">Multi-pass membrane protein</topology>
    </subcellularLocation>
</comment>
<evidence type="ECO:0000256" key="3">
    <source>
        <dbReference type="ARBA" id="ARBA00022670"/>
    </source>
</evidence>
<dbReference type="EMBL" id="JANQBD010000035">
    <property type="protein sequence ID" value="MCR8636025.1"/>
    <property type="molecule type" value="Genomic_DNA"/>
</dbReference>
<evidence type="ECO:0000256" key="1">
    <source>
        <dbReference type="ARBA" id="ARBA00004651"/>
    </source>
</evidence>
<evidence type="ECO:0000259" key="13">
    <source>
        <dbReference type="Pfam" id="PF01435"/>
    </source>
</evidence>
<comment type="cofactor">
    <cofactor evidence="11">
        <name>Zn(2+)</name>
        <dbReference type="ChEBI" id="CHEBI:29105"/>
    </cofactor>
    <text evidence="11">Binds 1 zinc ion per subunit.</text>
</comment>